<dbReference type="EMBL" id="JAEFCI010004119">
    <property type="protein sequence ID" value="KAG5461151.1"/>
    <property type="molecule type" value="Genomic_DNA"/>
</dbReference>
<feature type="coiled-coil region" evidence="2">
    <location>
        <begin position="2"/>
        <end position="57"/>
    </location>
</feature>
<sequence length="229" mass="26926">MRDNARNEANKLLLQYREKREQIDQHLSRIESLNTAINAAEQDMVAMKRHYEAAVRDRNQTGTHLLDRNDELCILYEKLNVQEMVLKRGEAELADREEEIRKLRLTVQEYDRVIELQKKLRPVVAEYDKEVEALQKEYDETAEKVIQLSREIESPNDPSRLKNLPGTDPSQKELTEKLKHLEERLAEKEERLLEKDLILEEVSTLTNRLKKQTLSNRQESAHSTILATE</sequence>
<evidence type="ECO:0000256" key="1">
    <source>
        <dbReference type="ARBA" id="ARBA00023054"/>
    </source>
</evidence>
<evidence type="ECO:0000313" key="5">
    <source>
        <dbReference type="Proteomes" id="UP000673691"/>
    </source>
</evidence>
<evidence type="ECO:0000259" key="3">
    <source>
        <dbReference type="Pfam" id="PF21771"/>
    </source>
</evidence>
<keyword evidence="5" id="KW-1185">Reference proteome</keyword>
<name>A0A8H8DK03_9FUNG</name>
<dbReference type="PANTHER" id="PTHR32083">
    <property type="entry name" value="CILIA AND FLAGELLA-ASSOCIATED PROTEIN 58-RELATED"/>
    <property type="match status" value="1"/>
</dbReference>
<dbReference type="InterPro" id="IPR049270">
    <property type="entry name" value="CFAP58_CC"/>
</dbReference>
<accession>A0A8H8DK03</accession>
<dbReference type="PANTHER" id="PTHR32083:SF34">
    <property type="entry name" value="COILED-COIL DOMAIN-CONTAINING PROTEIN 146"/>
    <property type="match status" value="1"/>
</dbReference>
<proteinExistence type="predicted"/>
<feature type="coiled-coil region" evidence="2">
    <location>
        <begin position="86"/>
        <end position="198"/>
    </location>
</feature>
<feature type="domain" description="Cilia- and flagella-associated protein 58 central coiled coil" evidence="3">
    <location>
        <begin position="6"/>
        <end position="112"/>
    </location>
</feature>
<dbReference type="OrthoDB" id="10262929at2759"/>
<protein>
    <recommendedName>
        <fullName evidence="3">Cilia- and flagella-associated protein 58 central coiled coil domain-containing protein</fullName>
    </recommendedName>
</protein>
<evidence type="ECO:0000256" key="2">
    <source>
        <dbReference type="SAM" id="Coils"/>
    </source>
</evidence>
<dbReference type="Proteomes" id="UP000673691">
    <property type="component" value="Unassembled WGS sequence"/>
</dbReference>
<evidence type="ECO:0000313" key="4">
    <source>
        <dbReference type="EMBL" id="KAG5461151.1"/>
    </source>
</evidence>
<comment type="caution">
    <text evidence="4">The sequence shown here is derived from an EMBL/GenBank/DDBJ whole genome shotgun (WGS) entry which is preliminary data.</text>
</comment>
<dbReference type="GO" id="GO:0005856">
    <property type="term" value="C:cytoskeleton"/>
    <property type="evidence" value="ECO:0007669"/>
    <property type="project" value="TreeGrafter"/>
</dbReference>
<organism evidence="4 5">
    <name type="scientific">Olpidium bornovanus</name>
    <dbReference type="NCBI Taxonomy" id="278681"/>
    <lineage>
        <taxon>Eukaryota</taxon>
        <taxon>Fungi</taxon>
        <taxon>Fungi incertae sedis</taxon>
        <taxon>Olpidiomycota</taxon>
        <taxon>Olpidiomycotina</taxon>
        <taxon>Olpidiomycetes</taxon>
        <taxon>Olpidiales</taxon>
        <taxon>Olpidiaceae</taxon>
        <taxon>Olpidium</taxon>
    </lineage>
</organism>
<reference evidence="4 5" key="1">
    <citation type="journal article" name="Sci. Rep.">
        <title>Genome-scale phylogenetic analyses confirm Olpidium as the closest living zoosporic fungus to the non-flagellated, terrestrial fungi.</title>
        <authorList>
            <person name="Chang Y."/>
            <person name="Rochon D."/>
            <person name="Sekimoto S."/>
            <person name="Wang Y."/>
            <person name="Chovatia M."/>
            <person name="Sandor L."/>
            <person name="Salamov A."/>
            <person name="Grigoriev I.V."/>
            <person name="Stajich J.E."/>
            <person name="Spatafora J.W."/>
        </authorList>
    </citation>
    <scope>NUCLEOTIDE SEQUENCE [LARGE SCALE GENOMIC DNA]</scope>
    <source>
        <strain evidence="4">S191</strain>
    </source>
</reference>
<gene>
    <name evidence="4" type="ORF">BJ554DRAFT_6702</name>
</gene>
<keyword evidence="1 2" id="KW-0175">Coiled coil</keyword>
<dbReference type="Pfam" id="PF21771">
    <property type="entry name" value="CFAP58_CC"/>
    <property type="match status" value="1"/>
</dbReference>
<dbReference type="AlphaFoldDB" id="A0A8H8DK03"/>